<keyword evidence="1" id="KW-0812">Transmembrane</keyword>
<feature type="transmembrane region" description="Helical" evidence="1">
    <location>
        <begin position="6"/>
        <end position="29"/>
    </location>
</feature>
<proteinExistence type="predicted"/>
<evidence type="ECO:0000313" key="2">
    <source>
        <dbReference type="EMBL" id="ETA81217.1"/>
    </source>
</evidence>
<dbReference type="EMBL" id="AXUN02000146">
    <property type="protein sequence ID" value="ETA81217.1"/>
    <property type="molecule type" value="Genomic_DNA"/>
</dbReference>
<name>V7I896_9CLOT</name>
<organism evidence="2 3">
    <name type="scientific">Youngiibacter fragilis 232.1</name>
    <dbReference type="NCBI Taxonomy" id="994573"/>
    <lineage>
        <taxon>Bacteria</taxon>
        <taxon>Bacillati</taxon>
        <taxon>Bacillota</taxon>
        <taxon>Clostridia</taxon>
        <taxon>Eubacteriales</taxon>
        <taxon>Clostridiaceae</taxon>
        <taxon>Youngiibacter</taxon>
    </lineage>
</organism>
<evidence type="ECO:0000256" key="1">
    <source>
        <dbReference type="SAM" id="Phobius"/>
    </source>
</evidence>
<keyword evidence="1" id="KW-0472">Membrane</keyword>
<evidence type="ECO:0000313" key="3">
    <source>
        <dbReference type="Proteomes" id="UP000017747"/>
    </source>
</evidence>
<keyword evidence="3" id="KW-1185">Reference proteome</keyword>
<dbReference type="AlphaFoldDB" id="V7I896"/>
<sequence length="30" mass="3184">MTEIKGIIAELLTVAFFIAMTVGASALLMK</sequence>
<keyword evidence="1" id="KW-1133">Transmembrane helix</keyword>
<reference evidence="2 3" key="1">
    <citation type="journal article" date="2014" name="Genome Announc.">
        <title>Genome Sequence of Youngiibacter fragilis, the Type Strain of the Genus Youngiibacter.</title>
        <authorList>
            <person name="Wawrik C.B."/>
            <person name="Callaghan A.V."/>
            <person name="Stamps B.W."/>
            <person name="Wawrik B."/>
        </authorList>
    </citation>
    <scope>NUCLEOTIDE SEQUENCE [LARGE SCALE GENOMIC DNA]</scope>
    <source>
        <strain evidence="2 3">232.1</strain>
    </source>
</reference>
<accession>V7I896</accession>
<gene>
    <name evidence="2" type="ORF">T472_0207810</name>
</gene>
<comment type="caution">
    <text evidence="2">The sequence shown here is derived from an EMBL/GenBank/DDBJ whole genome shotgun (WGS) entry which is preliminary data.</text>
</comment>
<protein>
    <submittedName>
        <fullName evidence="2">Uncharacterized protein</fullName>
    </submittedName>
</protein>
<dbReference type="Proteomes" id="UP000017747">
    <property type="component" value="Unassembled WGS sequence"/>
</dbReference>